<evidence type="ECO:0000313" key="3">
    <source>
        <dbReference type="Proteomes" id="UP000242519"/>
    </source>
</evidence>
<protein>
    <submittedName>
        <fullName evidence="2">Uncharacterized protein</fullName>
    </submittedName>
</protein>
<name>A0A218ZAB4_9HELO</name>
<feature type="region of interest" description="Disordered" evidence="1">
    <location>
        <begin position="1"/>
        <end position="40"/>
    </location>
</feature>
<dbReference type="Proteomes" id="UP000242519">
    <property type="component" value="Unassembled WGS sequence"/>
</dbReference>
<dbReference type="EMBL" id="MZNU01000083">
    <property type="protein sequence ID" value="OWP04999.1"/>
    <property type="molecule type" value="Genomic_DNA"/>
</dbReference>
<gene>
    <name evidence="2" type="ORF">B2J93_569</name>
</gene>
<dbReference type="InParanoid" id="A0A218ZAB4"/>
<organism evidence="2 3">
    <name type="scientific">Diplocarpon coronariae</name>
    <dbReference type="NCBI Taxonomy" id="2795749"/>
    <lineage>
        <taxon>Eukaryota</taxon>
        <taxon>Fungi</taxon>
        <taxon>Dikarya</taxon>
        <taxon>Ascomycota</taxon>
        <taxon>Pezizomycotina</taxon>
        <taxon>Leotiomycetes</taxon>
        <taxon>Helotiales</taxon>
        <taxon>Drepanopezizaceae</taxon>
        <taxon>Diplocarpon</taxon>
    </lineage>
</organism>
<dbReference type="AlphaFoldDB" id="A0A218ZAB4"/>
<accession>A0A218ZAB4</accession>
<evidence type="ECO:0000313" key="2">
    <source>
        <dbReference type="EMBL" id="OWP04999.1"/>
    </source>
</evidence>
<proteinExistence type="predicted"/>
<reference evidence="2 3" key="1">
    <citation type="submission" date="2017-04" db="EMBL/GenBank/DDBJ databases">
        <title>Draft genome sequence of Marssonina coronaria NL1: causal agent of apple blotch.</title>
        <authorList>
            <person name="Cheng Q."/>
        </authorList>
    </citation>
    <scope>NUCLEOTIDE SEQUENCE [LARGE SCALE GENOMIC DNA]</scope>
    <source>
        <strain evidence="2 3">NL1</strain>
    </source>
</reference>
<sequence>MEVGGQALRGLGATLLRPATHAGDDGGNGNGNGNSRANEARCGRRDVPLMPFSPGHVETSVARLVAERKRKVDVEDGFTASRLHGLQAPAPLCKLQARGLALAA</sequence>
<comment type="caution">
    <text evidence="2">The sequence shown here is derived from an EMBL/GenBank/DDBJ whole genome shotgun (WGS) entry which is preliminary data.</text>
</comment>
<evidence type="ECO:0000256" key="1">
    <source>
        <dbReference type="SAM" id="MobiDB-lite"/>
    </source>
</evidence>
<keyword evidence="3" id="KW-1185">Reference proteome</keyword>